<evidence type="ECO:0000313" key="1">
    <source>
        <dbReference type="EMBL" id="PWJ14729.1"/>
    </source>
</evidence>
<dbReference type="NCBIfam" id="NF040521">
    <property type="entry name" value="C45_proenzyme"/>
    <property type="match status" value="1"/>
</dbReference>
<gene>
    <name evidence="1" type="ORF">IE37_00715</name>
</gene>
<accession>A0A315Y4K2</accession>
<evidence type="ECO:0000313" key="2">
    <source>
        <dbReference type="Proteomes" id="UP000245720"/>
    </source>
</evidence>
<name>A0A315Y4K2_RUMFL</name>
<dbReference type="Gene3D" id="3.60.60.10">
    <property type="entry name" value="Penicillin V Acylase, Chain A"/>
    <property type="match status" value="1"/>
</dbReference>
<reference evidence="1 2" key="1">
    <citation type="submission" date="2018-05" db="EMBL/GenBank/DDBJ databases">
        <title>The Hungate 1000. A catalogue of reference genomes from the rumen microbiome.</title>
        <authorList>
            <person name="Kelly W."/>
        </authorList>
    </citation>
    <scope>NUCLEOTIDE SEQUENCE [LARGE SCALE GENOMIC DNA]</scope>
    <source>
        <strain evidence="1 2">SAb67</strain>
    </source>
</reference>
<organism evidence="1 2">
    <name type="scientific">Ruminococcus flavefaciens</name>
    <dbReference type="NCBI Taxonomy" id="1265"/>
    <lineage>
        <taxon>Bacteria</taxon>
        <taxon>Bacillati</taxon>
        <taxon>Bacillota</taxon>
        <taxon>Clostridia</taxon>
        <taxon>Eubacteriales</taxon>
        <taxon>Oscillospiraceae</taxon>
        <taxon>Ruminococcus</taxon>
    </lineage>
</organism>
<comment type="caution">
    <text evidence="1">The sequence shown here is derived from an EMBL/GenBank/DDBJ whole genome shotgun (WGS) entry which is preliminary data.</text>
</comment>
<dbReference type="Proteomes" id="UP000245720">
    <property type="component" value="Unassembled WGS sequence"/>
</dbReference>
<proteinExistence type="predicted"/>
<evidence type="ECO:0008006" key="3">
    <source>
        <dbReference type="Google" id="ProtNLM"/>
    </source>
</evidence>
<dbReference type="PROSITE" id="PS51257">
    <property type="entry name" value="PROKAR_LIPOPROTEIN"/>
    <property type="match status" value="1"/>
</dbReference>
<protein>
    <recommendedName>
        <fullName evidence="3">Acyl-coenzyme A:6-aminopenicillanic acid acyl-transferase</fullName>
    </recommendedName>
</protein>
<dbReference type="InterPro" id="IPR047794">
    <property type="entry name" value="C45_proenzyme-like"/>
</dbReference>
<dbReference type="AlphaFoldDB" id="A0A315Y4K2"/>
<sequence>MDMKRIVSAAAAILIAAGLTGCGRKNGYEGFTVPEQGGSTLKPVDSIYMENDYTGIAPKKEKVQSTVTSSDGLCRIDIMESYFDVTLDYTSGSYYDVGAAYGEAVNLAYEGYGEACEPYIYENIKAVFNDLDGDYAPIENRAKVFYNSLEKEYRDELDGFADGIKGESEGFKEDGILSREEAVLMQFVPDALRGTACSALSADGEVTATGERITCRVLEWMLGSDNQICRCHAVVHMKNGDRSFVSVTPLGFMTILTAVNDDGLMLGELDVGSKKMVEYTCEDKKSYTYGMRYALEHCSTAKEAAEYLAENASDYPYCVNVIATDPKEAYVAELCVTDEDGATTVRDGSSELNDGIEWEDPHYLCAVNSFAAKGNSDMLTGYEENIVRWNRYNELFGGQRGLTSDRFKELMTCEKTDNDLTRMRGSGMVHMVIADYSTGRLQAILTGEDGVVPSPEFIDLGSWK</sequence>
<dbReference type="EMBL" id="QGDI01000002">
    <property type="protein sequence ID" value="PWJ14729.1"/>
    <property type="molecule type" value="Genomic_DNA"/>
</dbReference>